<dbReference type="AlphaFoldDB" id="A0A2N8HDE3"/>
<dbReference type="EMBL" id="PJKA01000012">
    <property type="protein sequence ID" value="PNC17868.1"/>
    <property type="molecule type" value="Genomic_DNA"/>
</dbReference>
<comment type="caution">
    <text evidence="1">The sequence shown here is derived from an EMBL/GenBank/DDBJ whole genome shotgun (WGS) entry which is preliminary data.</text>
</comment>
<name>A0A2N8HDE3_9BACT</name>
<proteinExistence type="predicted"/>
<evidence type="ECO:0000313" key="1">
    <source>
        <dbReference type="EMBL" id="PNC17868.1"/>
    </source>
</evidence>
<dbReference type="Proteomes" id="UP000236000">
    <property type="component" value="Unassembled WGS sequence"/>
</dbReference>
<gene>
    <name evidence="1" type="ORF">CXU22_09040</name>
</gene>
<sequence>MIYHFKKTFIGVGGREYINNPKLSFPAHVKTRRKGTNPKSGLPYAECGGAFVETSAIASQLCCSASAARQYLHRHGARFRVVRKGTGSLALYWRRLDVDRILARREPVRRRVPPCHVDMATAVSMLGVVRSYIYRLVKKGLLREYRCRMKTTRGFRVRCFYNREDLEHIRLHVLRKR</sequence>
<organism evidence="1 2">
    <name type="scientific">Akkermansia muciniphila</name>
    <dbReference type="NCBI Taxonomy" id="239935"/>
    <lineage>
        <taxon>Bacteria</taxon>
        <taxon>Pseudomonadati</taxon>
        <taxon>Verrucomicrobiota</taxon>
        <taxon>Verrucomicrobiia</taxon>
        <taxon>Verrucomicrobiales</taxon>
        <taxon>Akkermansiaceae</taxon>
        <taxon>Akkermansia</taxon>
    </lineage>
</organism>
<dbReference type="RefSeq" id="WP_102714686.1">
    <property type="nucleotide sequence ID" value="NZ_CABMLK010000001.1"/>
</dbReference>
<reference evidence="1 2" key="1">
    <citation type="journal article" date="2017" name="BMC Genomics">
        <title>Genome sequencing of 39 Akkermansia muciniphila isolates reveals its population structure, genomic and functional diverisity, and global distribution in mammalian gut microbiotas.</title>
        <authorList>
            <person name="Guo X."/>
            <person name="Li S."/>
            <person name="Zhang J."/>
            <person name="Wu F."/>
            <person name="Li X."/>
            <person name="Wu D."/>
            <person name="Zhang M."/>
            <person name="Ou Z."/>
            <person name="Jie Z."/>
            <person name="Yan Q."/>
            <person name="Li P."/>
            <person name="Yi J."/>
            <person name="Peng Y."/>
        </authorList>
    </citation>
    <scope>NUCLEOTIDE SEQUENCE [LARGE SCALE GENOMIC DNA]</scope>
    <source>
        <strain evidence="1 2">GP24</strain>
    </source>
</reference>
<dbReference type="OrthoDB" id="197759at2"/>
<evidence type="ECO:0000313" key="2">
    <source>
        <dbReference type="Proteomes" id="UP000236000"/>
    </source>
</evidence>
<accession>A0A2N8HDE3</accession>
<protein>
    <submittedName>
        <fullName evidence="1">Uncharacterized protein</fullName>
    </submittedName>
</protein>